<protein>
    <recommendedName>
        <fullName evidence="3">Lipoprotein</fullName>
    </recommendedName>
</protein>
<evidence type="ECO:0000313" key="1">
    <source>
        <dbReference type="EMBL" id="GAA3777002.1"/>
    </source>
</evidence>
<comment type="caution">
    <text evidence="1">The sequence shown here is derived from an EMBL/GenBank/DDBJ whole genome shotgun (WGS) entry which is preliminary data.</text>
</comment>
<dbReference type="RefSeq" id="WP_345145947.1">
    <property type="nucleotide sequence ID" value="NZ_BAABDU010000006.1"/>
</dbReference>
<reference evidence="2" key="1">
    <citation type="journal article" date="2019" name="Int. J. Syst. Evol. Microbiol.">
        <title>The Global Catalogue of Microorganisms (GCM) 10K type strain sequencing project: providing services to taxonomists for standard genome sequencing and annotation.</title>
        <authorList>
            <consortium name="The Broad Institute Genomics Platform"/>
            <consortium name="The Broad Institute Genome Sequencing Center for Infectious Disease"/>
            <person name="Wu L."/>
            <person name="Ma J."/>
        </authorList>
    </citation>
    <scope>NUCLEOTIDE SEQUENCE [LARGE SCALE GENOMIC DNA]</scope>
    <source>
        <strain evidence="2">JCM 17337</strain>
    </source>
</reference>
<sequence length="380" mass="44548">MNIQKNVLILFSTVLLVLFSCKEEKKTKHKKSIKKEVAKAEPEKKEIEGRILEEAQSNFLKQLVKEEIGEQKYDDLQIEKAPYSIHFPNDGDPYSVEFDIIKEKDFNNDGIIDYVVFRDSNGMLGGNANTNQDYIYYIMKDEVNYKEAHSILGYAPFSYNIIDEAKFEEDKFKVKITQNFRTYSTQDLKTASLSFIYKDGNLYEESYLSDCKLAQLESKTIFNDMPEVTKRIRSIEMHNYCETIGETYKKNDRFIHAELEGCDNLSLTFDTDYIVEKSKLKNASFRKNTTLELLKFLSANTQFSEEIDVMIEYYEQNPVTDKSIETVEGYSFRVLIQQNDPKKNELRFLVQLEKIDNPYQKENWEIATRNKTAPPENEDY</sequence>
<evidence type="ECO:0000313" key="2">
    <source>
        <dbReference type="Proteomes" id="UP001500748"/>
    </source>
</evidence>
<accession>A0ABP7GVQ6</accession>
<dbReference type="Proteomes" id="UP001500748">
    <property type="component" value="Unassembled WGS sequence"/>
</dbReference>
<organism evidence="1 2">
    <name type="scientific">Flavobacterium ginsengiterrae</name>
    <dbReference type="NCBI Taxonomy" id="871695"/>
    <lineage>
        <taxon>Bacteria</taxon>
        <taxon>Pseudomonadati</taxon>
        <taxon>Bacteroidota</taxon>
        <taxon>Flavobacteriia</taxon>
        <taxon>Flavobacteriales</taxon>
        <taxon>Flavobacteriaceae</taxon>
        <taxon>Flavobacterium</taxon>
    </lineage>
</organism>
<gene>
    <name evidence="1" type="ORF">GCM10022423_35430</name>
</gene>
<proteinExistence type="predicted"/>
<keyword evidence="2" id="KW-1185">Reference proteome</keyword>
<dbReference type="EMBL" id="BAABDU010000006">
    <property type="protein sequence ID" value="GAA3777002.1"/>
    <property type="molecule type" value="Genomic_DNA"/>
</dbReference>
<evidence type="ECO:0008006" key="3">
    <source>
        <dbReference type="Google" id="ProtNLM"/>
    </source>
</evidence>
<name>A0ABP7GVQ6_9FLAO</name>
<dbReference type="PROSITE" id="PS51257">
    <property type="entry name" value="PROKAR_LIPOPROTEIN"/>
    <property type="match status" value="1"/>
</dbReference>